<dbReference type="GO" id="GO:0034704">
    <property type="term" value="C:calcium channel complex"/>
    <property type="evidence" value="ECO:0007669"/>
    <property type="project" value="TreeGrafter"/>
</dbReference>
<proteinExistence type="predicted"/>
<dbReference type="InterPro" id="IPR048581">
    <property type="entry name" value="RYDR_Jsol"/>
</dbReference>
<evidence type="ECO:0000313" key="4">
    <source>
        <dbReference type="EMBL" id="TWW78272.1"/>
    </source>
</evidence>
<gene>
    <name evidence="4" type="ORF">D4764_11G0003930</name>
</gene>
<dbReference type="InterPro" id="IPR043136">
    <property type="entry name" value="B30.2/SPRY_sf"/>
</dbReference>
<dbReference type="GO" id="GO:0005219">
    <property type="term" value="F:ryanodine-sensitive calcium-release channel activity"/>
    <property type="evidence" value="ECO:0007669"/>
    <property type="project" value="TreeGrafter"/>
</dbReference>
<dbReference type="AlphaFoldDB" id="A0A5C6PET3"/>
<organism evidence="4 5">
    <name type="scientific">Takifugu flavidus</name>
    <name type="common">sansaifugu</name>
    <dbReference type="NCBI Taxonomy" id="433684"/>
    <lineage>
        <taxon>Eukaryota</taxon>
        <taxon>Metazoa</taxon>
        <taxon>Chordata</taxon>
        <taxon>Craniata</taxon>
        <taxon>Vertebrata</taxon>
        <taxon>Euteleostomi</taxon>
        <taxon>Actinopterygii</taxon>
        <taxon>Neopterygii</taxon>
        <taxon>Teleostei</taxon>
        <taxon>Neoteleostei</taxon>
        <taxon>Acanthomorphata</taxon>
        <taxon>Eupercaria</taxon>
        <taxon>Tetraodontiformes</taxon>
        <taxon>Tetradontoidea</taxon>
        <taxon>Tetraodontidae</taxon>
        <taxon>Takifugu</taxon>
    </lineage>
</organism>
<comment type="caution">
    <text evidence="4">The sequence shown here is derived from an EMBL/GenBank/DDBJ whole genome shotgun (WGS) entry which is preliminary data.</text>
</comment>
<feature type="compositionally biased region" description="Polar residues" evidence="1">
    <location>
        <begin position="145"/>
        <end position="164"/>
    </location>
</feature>
<accession>A0A5C6PET3</accession>
<evidence type="ECO:0000313" key="5">
    <source>
        <dbReference type="Proteomes" id="UP000324091"/>
    </source>
</evidence>
<dbReference type="InterPro" id="IPR015925">
    <property type="entry name" value="Ryanodine_IP3_receptor"/>
</dbReference>
<evidence type="ECO:0000259" key="2">
    <source>
        <dbReference type="Pfam" id="PF00622"/>
    </source>
</evidence>
<protein>
    <submittedName>
        <fullName evidence="4">Ryanodine receptor 2</fullName>
    </submittedName>
</protein>
<dbReference type="GO" id="GO:0014808">
    <property type="term" value="P:release of sequestered calcium ion into cytosol by sarcoplasmic reticulum"/>
    <property type="evidence" value="ECO:0007669"/>
    <property type="project" value="TreeGrafter"/>
</dbReference>
<dbReference type="PANTHER" id="PTHR46399">
    <property type="entry name" value="B30.2/SPRY DOMAIN-CONTAINING PROTEIN"/>
    <property type="match status" value="1"/>
</dbReference>
<dbReference type="Pfam" id="PF00622">
    <property type="entry name" value="SPRY"/>
    <property type="match status" value="1"/>
</dbReference>
<feature type="compositionally biased region" description="Basic and acidic residues" evidence="1">
    <location>
        <begin position="130"/>
        <end position="140"/>
    </location>
</feature>
<dbReference type="GO" id="GO:0030018">
    <property type="term" value="C:Z disc"/>
    <property type="evidence" value="ECO:0007669"/>
    <property type="project" value="TreeGrafter"/>
</dbReference>
<dbReference type="EMBL" id="RHFK02000003">
    <property type="protein sequence ID" value="TWW78272.1"/>
    <property type="molecule type" value="Genomic_DNA"/>
</dbReference>
<evidence type="ECO:0000259" key="3">
    <source>
        <dbReference type="Pfam" id="PF21119"/>
    </source>
</evidence>
<dbReference type="Gene3D" id="2.60.120.920">
    <property type="match status" value="1"/>
</dbReference>
<reference evidence="4 5" key="1">
    <citation type="submission" date="2019-04" db="EMBL/GenBank/DDBJ databases">
        <title>Chromosome genome assembly for Takifugu flavidus.</title>
        <authorList>
            <person name="Xiao S."/>
        </authorList>
    </citation>
    <scope>NUCLEOTIDE SEQUENCE [LARGE SCALE GENOMIC DNA]</scope>
    <source>
        <strain evidence="4">HTHZ2018</strain>
        <tissue evidence="4">Muscle</tissue>
    </source>
</reference>
<feature type="domain" description="Ryanodine receptor junctional solenoid" evidence="3">
    <location>
        <begin position="515"/>
        <end position="686"/>
    </location>
</feature>
<name>A0A5C6PET3_9TELE</name>
<dbReference type="PANTHER" id="PTHR46399:SF7">
    <property type="entry name" value="RYANODINE RECEPTOR 2"/>
    <property type="match status" value="1"/>
</dbReference>
<dbReference type="Pfam" id="PF21119">
    <property type="entry name" value="RYDR_Jsol"/>
    <property type="match status" value="1"/>
</dbReference>
<feature type="domain" description="SPRY" evidence="2">
    <location>
        <begin position="250"/>
        <end position="324"/>
    </location>
</feature>
<keyword evidence="5" id="KW-1185">Reference proteome</keyword>
<dbReference type="InterPro" id="IPR003877">
    <property type="entry name" value="SPRY_dom"/>
</dbReference>
<sequence>MESKAEGKGSECVRVTEVSGENENVEMVVEVTGESGEAGKEMDPTGVAFEVLGGLGETGDGMSEISELGEAGETGDMGQTGKQGVAVGDVGQETGERGVPGKMAGELGEGGMTTAPAKRRRKQKNGMNDGGDRKAGRLEDAAAATDTSDQEYTSDASELSNTVADSERDDLYPQSMIKNFLTKTKGMRGPDLGIYFPDKPLFIQSAGHWIKHRATSDLTDPEIFRLKKHMGKARKQLRTVQQEHQLAQWYHQGADPLGRPWQKGDVVGCLVDMDECTMMITLNGELLFDGRGSELAAKDFEISDGLLPVVSVGVNQVGRLNFGRCVASLQYFTVYGQQEGYHPFAANMARDPALWISWQQPQFSSIMPDHPNVQVTRVNGSVESLSSLRVSQRLCAHHNGGRRKELEEVDSDFEVLRKSALTFAGSRDELNHKDHNQEKTSRLKHRIQVQQLKPVSWTRLPSQAVKVNVDQPDVYRGWRIQCSEALQAMNLQIPDENRSFDILELSELEDLLTFHHHTLRLYCSLCSLGNTRVSHAICSYMDQSQILHAIQNPHLPGLLRSVFYELLIQVHLSSHTTAYLMMNHEYIVPMTAKARDITLYPSSFTGDNGGTGNYAAEIALEDSPEFPLDVLKNLTVQMLTEAVDVLRQNLRDPVGGNIELLLVPLLKLVYSLLVMGVLEDEDLGKLCRLLSYLCDCQMRQRVEAVAAFSDSFVVQLQENQRFRYNEVMQALNMSAALTARKTKEFRSPPWEQWNSKNFCKNSIISLKHIVVLNQRVMEKVKRLLRHQ</sequence>
<dbReference type="GO" id="GO:0033017">
    <property type="term" value="C:sarcoplasmic reticulum membrane"/>
    <property type="evidence" value="ECO:0007669"/>
    <property type="project" value="TreeGrafter"/>
</dbReference>
<evidence type="ECO:0000256" key="1">
    <source>
        <dbReference type="SAM" id="MobiDB-lite"/>
    </source>
</evidence>
<keyword evidence="4" id="KW-0675">Receptor</keyword>
<feature type="region of interest" description="Disordered" evidence="1">
    <location>
        <begin position="91"/>
        <end position="164"/>
    </location>
</feature>
<dbReference type="Proteomes" id="UP000324091">
    <property type="component" value="Chromosome 11"/>
</dbReference>
<dbReference type="GO" id="GO:0006941">
    <property type="term" value="P:striated muscle contraction"/>
    <property type="evidence" value="ECO:0007669"/>
    <property type="project" value="TreeGrafter"/>
</dbReference>
<dbReference type="GO" id="GO:0042383">
    <property type="term" value="C:sarcolemma"/>
    <property type="evidence" value="ECO:0007669"/>
    <property type="project" value="TreeGrafter"/>
</dbReference>
<dbReference type="GO" id="GO:0005790">
    <property type="term" value="C:smooth endoplasmic reticulum"/>
    <property type="evidence" value="ECO:0007669"/>
    <property type="project" value="TreeGrafter"/>
</dbReference>